<evidence type="ECO:0000313" key="4">
    <source>
        <dbReference type="Proteomes" id="UP000327157"/>
    </source>
</evidence>
<proteinExistence type="predicted"/>
<dbReference type="InterPro" id="IPR012337">
    <property type="entry name" value="RNaseH-like_sf"/>
</dbReference>
<dbReference type="Gene3D" id="3.30.420.10">
    <property type="entry name" value="Ribonuclease H-like superfamily/Ribonuclease H"/>
    <property type="match status" value="1"/>
</dbReference>
<sequence length="557" mass="63451">MLHLSQCFLAINTNGHIEELSSQQVHHKSPSMSAHLMDHHNLATNPTHGYSNNRTNSWLPEHVTLLARFSGDPLPVKSTVTKAVAEFRRTHADTWNIQKDSFTEEQLEVLADTSSSSSCIMLSPFYNFHPLLSVFFRKREKDLRVSGSIPMSDSFFFSLMTFHSVLKGYKLFDYFDGSANCPSKFVVSAETEITKEVTVTFQEWETVDLALLSLLMATLSDDAIEQVIGCKTAAEAWANLEDIYASVSKIGVNHLKTELHTMQKGGDSMAKYLLRIKSIRDQLIAAGEYIFNNDVMIAALAGLPKEYATIRTVILAREFIITMKEFRALLLGAERENDVVLSSLTQSMAALYMHNTNVGAMSFGSQNQMGQPAYFSDQTSYGSKILQWRTIEGKWQLQDKVTRKILYKRRSRPQDMFQIPMSSWKEPSAFIGQLVKSSLWHQRLGHPTNEVLAVMLAKSKIPVTIDNKHAMCTNCIHGKITRKPFSNDGSRCVLPFDRIHFDVWGFSFVKSTEGYRFYVVFVDDCTRYMWIFPLYNKSEVFSVFVKFYKYVEVQFGI</sequence>
<keyword evidence="4" id="KW-1185">Reference proteome</keyword>
<gene>
    <name evidence="3" type="ORF">D8674_006993</name>
</gene>
<dbReference type="Pfam" id="PF14223">
    <property type="entry name" value="Retrotran_gag_2"/>
    <property type="match status" value="1"/>
</dbReference>
<name>A0A5N5FVW3_9ROSA</name>
<feature type="domain" description="Proteasome activator complex subunit 4 C-terminal" evidence="1">
    <location>
        <begin position="55"/>
        <end position="117"/>
    </location>
</feature>
<evidence type="ECO:0000313" key="3">
    <source>
        <dbReference type="EMBL" id="KAB2607276.1"/>
    </source>
</evidence>
<evidence type="ECO:0000259" key="2">
    <source>
        <dbReference type="Pfam" id="PF13976"/>
    </source>
</evidence>
<reference evidence="3 4" key="1">
    <citation type="submission" date="2019-09" db="EMBL/GenBank/DDBJ databases">
        <authorList>
            <person name="Ou C."/>
        </authorList>
    </citation>
    <scope>NUCLEOTIDE SEQUENCE [LARGE SCALE GENOMIC DNA]</scope>
    <source>
        <strain evidence="3">S2</strain>
        <tissue evidence="3">Leaf</tissue>
    </source>
</reference>
<reference evidence="3 4" key="3">
    <citation type="submission" date="2019-11" db="EMBL/GenBank/DDBJ databases">
        <title>A de novo genome assembly of a pear dwarfing rootstock.</title>
        <authorList>
            <person name="Wang F."/>
            <person name="Wang J."/>
            <person name="Li S."/>
            <person name="Zhang Y."/>
            <person name="Fang M."/>
            <person name="Ma L."/>
            <person name="Zhao Y."/>
            <person name="Jiang S."/>
        </authorList>
    </citation>
    <scope>NUCLEOTIDE SEQUENCE [LARGE SCALE GENOMIC DNA]</scope>
    <source>
        <strain evidence="3">S2</strain>
        <tissue evidence="3">Leaf</tissue>
    </source>
</reference>
<evidence type="ECO:0008006" key="5">
    <source>
        <dbReference type="Google" id="ProtNLM"/>
    </source>
</evidence>
<dbReference type="Pfam" id="PF11919">
    <property type="entry name" value="PSME4_C"/>
    <property type="match status" value="1"/>
</dbReference>
<protein>
    <recommendedName>
        <fullName evidence="5">GAG-pre-integrase domain-containing protein</fullName>
    </recommendedName>
</protein>
<dbReference type="EMBL" id="SMOL01000559">
    <property type="protein sequence ID" value="KAB2607276.1"/>
    <property type="molecule type" value="Genomic_DNA"/>
</dbReference>
<dbReference type="GO" id="GO:0003676">
    <property type="term" value="F:nucleic acid binding"/>
    <property type="evidence" value="ECO:0007669"/>
    <property type="project" value="InterPro"/>
</dbReference>
<dbReference type="InterPro" id="IPR036397">
    <property type="entry name" value="RNaseH_sf"/>
</dbReference>
<dbReference type="OrthoDB" id="17907at2759"/>
<dbReference type="AlphaFoldDB" id="A0A5N5FVW3"/>
<comment type="caution">
    <text evidence="3">The sequence shown here is derived from an EMBL/GenBank/DDBJ whole genome shotgun (WGS) entry which is preliminary data.</text>
</comment>
<dbReference type="Proteomes" id="UP000327157">
    <property type="component" value="Chromosome 11"/>
</dbReference>
<accession>A0A5N5FVW3</accession>
<feature type="domain" description="GAG-pre-integrase" evidence="2">
    <location>
        <begin position="435"/>
        <end position="479"/>
    </location>
</feature>
<dbReference type="PANTHER" id="PTHR47481:SF22">
    <property type="entry name" value="RETROTRANSPOSON GAG DOMAIN-CONTAINING PROTEIN"/>
    <property type="match status" value="1"/>
</dbReference>
<reference evidence="4" key="2">
    <citation type="submission" date="2019-10" db="EMBL/GenBank/DDBJ databases">
        <title>A de novo genome assembly of a pear dwarfing rootstock.</title>
        <authorList>
            <person name="Wang F."/>
            <person name="Wang J."/>
            <person name="Li S."/>
            <person name="Zhang Y."/>
            <person name="Fang M."/>
            <person name="Ma L."/>
            <person name="Zhao Y."/>
            <person name="Jiang S."/>
        </authorList>
    </citation>
    <scope>NUCLEOTIDE SEQUENCE [LARGE SCALE GENOMIC DNA]</scope>
</reference>
<dbReference type="Pfam" id="PF13976">
    <property type="entry name" value="gag_pre-integrs"/>
    <property type="match status" value="1"/>
</dbReference>
<dbReference type="InterPro" id="IPR025724">
    <property type="entry name" value="GAG-pre-integrase_dom"/>
</dbReference>
<organism evidence="3 4">
    <name type="scientific">Pyrus ussuriensis x Pyrus communis</name>
    <dbReference type="NCBI Taxonomy" id="2448454"/>
    <lineage>
        <taxon>Eukaryota</taxon>
        <taxon>Viridiplantae</taxon>
        <taxon>Streptophyta</taxon>
        <taxon>Embryophyta</taxon>
        <taxon>Tracheophyta</taxon>
        <taxon>Spermatophyta</taxon>
        <taxon>Magnoliopsida</taxon>
        <taxon>eudicotyledons</taxon>
        <taxon>Gunneridae</taxon>
        <taxon>Pentapetalae</taxon>
        <taxon>rosids</taxon>
        <taxon>fabids</taxon>
        <taxon>Rosales</taxon>
        <taxon>Rosaceae</taxon>
        <taxon>Amygdaloideae</taxon>
        <taxon>Maleae</taxon>
        <taxon>Pyrus</taxon>
    </lineage>
</organism>
<dbReference type="InterPro" id="IPR021843">
    <property type="entry name" value="PSME4_C"/>
</dbReference>
<dbReference type="PANTHER" id="PTHR47481">
    <property type="match status" value="1"/>
</dbReference>
<evidence type="ECO:0000259" key="1">
    <source>
        <dbReference type="Pfam" id="PF11919"/>
    </source>
</evidence>
<dbReference type="SUPFAM" id="SSF53098">
    <property type="entry name" value="Ribonuclease H-like"/>
    <property type="match status" value="1"/>
</dbReference>